<sequence>MKSNRFFFNSGVIRQDLRQHGWIGILYLLGLLFSLPLQMMMTELSPRAPRMVLQNLFSDGNGDFQNLLVMVFPVAAGIFIFRYLQSKGSADFQHSLPLRRDRLFLSHLASGLILLVVPILVNACILAIVKMMPDLAYVFRWYVLFKWLATLLVLTVFMYIFTVFVGMCTGQSILQTAVVFILLLLPAALGELWGFHFRTYLYGYSTYYVDNSMNWSNWSPLVQLLEQNLEQFDRYSAFIYTGLSCVFGAAAFFLYRLRKTEAATQAIAFSYFNPLFRGGVMVCAMMVAGAYFHQSNNNPGWTWFGYIAGAVIGFAGVEMLLQKSWQIYSRKALIRFGGYTLLCALILYVPVTNISGYVTRVPDTAQVEKTTVSLEGQVYSMFRNSRTNSQRDEAYINAIRDLHKKLVVTRAKGPLPHSPTPIRTINVNIAYWLEDGSVLSREYPAIPVPLIEEQLKPMMETEGYKKAVFDLNLLDQRIDRITLEGAYYAEGRYAENPKTAVITDPQEIKEFQEILKRELLNMTYEDHTDGRLEWATVSVLPSGKNDQTRYLWKKSFKELDAWMTAKGYATKVKLIPANVTDLEAVLMDPVLSADRYSFPSEQEYRFQTSVSTPVPITDKQKIESILENMSIYESGAAGYMIKFKMTGTNQVVYGFIPEDRLVP</sequence>
<dbReference type="EMBL" id="JBJURJ010000002">
    <property type="protein sequence ID" value="MFM9327497.1"/>
    <property type="molecule type" value="Genomic_DNA"/>
</dbReference>
<gene>
    <name evidence="1" type="ORF">ACI1P1_04200</name>
</gene>
<protein>
    <submittedName>
        <fullName evidence="1">Uncharacterized protein</fullName>
    </submittedName>
</protein>
<accession>A0ACC7NWM8</accession>
<keyword evidence="2" id="KW-1185">Reference proteome</keyword>
<comment type="caution">
    <text evidence="1">The sequence shown here is derived from an EMBL/GenBank/DDBJ whole genome shotgun (WGS) entry which is preliminary data.</text>
</comment>
<evidence type="ECO:0000313" key="2">
    <source>
        <dbReference type="Proteomes" id="UP001631969"/>
    </source>
</evidence>
<name>A0ACC7NWM8_9BACL</name>
<organism evidence="1 2">
    <name type="scientific">Paenibacillus mesotrionivorans</name>
    <dbReference type="NCBI Taxonomy" id="3160968"/>
    <lineage>
        <taxon>Bacteria</taxon>
        <taxon>Bacillati</taxon>
        <taxon>Bacillota</taxon>
        <taxon>Bacilli</taxon>
        <taxon>Bacillales</taxon>
        <taxon>Paenibacillaceae</taxon>
        <taxon>Paenibacillus</taxon>
    </lineage>
</organism>
<reference evidence="1" key="1">
    <citation type="submission" date="2024-12" db="EMBL/GenBank/DDBJ databases">
        <authorList>
            <person name="Wu N."/>
        </authorList>
    </citation>
    <scope>NUCLEOTIDE SEQUENCE</scope>
    <source>
        <strain evidence="1">P15</strain>
    </source>
</reference>
<proteinExistence type="predicted"/>
<evidence type="ECO:0000313" key="1">
    <source>
        <dbReference type="EMBL" id="MFM9327497.1"/>
    </source>
</evidence>
<dbReference type="Proteomes" id="UP001631969">
    <property type="component" value="Unassembled WGS sequence"/>
</dbReference>